<sequence length="231" mass="26556">MRRILQISSVICMLLLFFVLHISALETDLTVDVGAGKQECFYQPFKSETELEVEYQVIDGGDLDISFYIQAPDGRMLVAENKKSDNVHRIQVKLLGDYKICLDNTFSHFSSKLVFLELLTDEDDDDEDDNEGEWAGAKEELGDLVDMKVEDFQKIINNMKANLDKTMQLQNALKMFEARDRNIQEGNFEYVNWFSGIQVFVMISVALVQVILIRQLFNDKASVSRTMKTRT</sequence>
<evidence type="ECO:0000256" key="5">
    <source>
        <dbReference type="ARBA" id="ARBA00022989"/>
    </source>
</evidence>
<evidence type="ECO:0000256" key="7">
    <source>
        <dbReference type="ARBA" id="ARBA00037847"/>
    </source>
</evidence>
<gene>
    <name evidence="12" type="ORF">CHS0354_010375</name>
</gene>
<comment type="subcellular location">
    <subcellularLocation>
        <location evidence="7">Endomembrane system</location>
        <topology evidence="7">Single-pass membrane protein</topology>
    </subcellularLocation>
    <subcellularLocation>
        <location evidence="1 8">Membrane</location>
        <topology evidence="1 8">Single-pass type I membrane protein</topology>
    </subcellularLocation>
</comment>
<evidence type="ECO:0000256" key="4">
    <source>
        <dbReference type="ARBA" id="ARBA00022729"/>
    </source>
</evidence>
<dbReference type="PANTHER" id="PTHR22811">
    <property type="entry name" value="TRANSMEMBRANE EMP24 DOMAIN-CONTAINING PROTEIN"/>
    <property type="match status" value="1"/>
</dbReference>
<dbReference type="EMBL" id="JAEAOA010000646">
    <property type="protein sequence ID" value="KAK3608520.1"/>
    <property type="molecule type" value="Genomic_DNA"/>
</dbReference>
<evidence type="ECO:0000256" key="1">
    <source>
        <dbReference type="ARBA" id="ARBA00004479"/>
    </source>
</evidence>
<dbReference type="InterPro" id="IPR036598">
    <property type="entry name" value="GOLD_dom_sf"/>
</dbReference>
<dbReference type="SMART" id="SM01190">
    <property type="entry name" value="EMP24_GP25L"/>
    <property type="match status" value="1"/>
</dbReference>
<comment type="caution">
    <text evidence="12">The sequence shown here is derived from an EMBL/GenBank/DDBJ whole genome shotgun (WGS) entry which is preliminary data.</text>
</comment>
<keyword evidence="3 8" id="KW-0812">Transmembrane</keyword>
<dbReference type="GO" id="GO:0012505">
    <property type="term" value="C:endomembrane system"/>
    <property type="evidence" value="ECO:0007669"/>
    <property type="project" value="UniProtKB-SubCell"/>
</dbReference>
<evidence type="ECO:0000256" key="2">
    <source>
        <dbReference type="ARBA" id="ARBA00007104"/>
    </source>
</evidence>
<reference evidence="12" key="3">
    <citation type="submission" date="2023-05" db="EMBL/GenBank/DDBJ databases">
        <authorList>
            <person name="Smith C.H."/>
        </authorList>
    </citation>
    <scope>NUCLEOTIDE SEQUENCE</scope>
    <source>
        <strain evidence="12">CHS0354</strain>
        <tissue evidence="12">Mantle</tissue>
    </source>
</reference>
<keyword evidence="4 10" id="KW-0732">Signal</keyword>
<feature type="transmembrane region" description="Helical" evidence="9">
    <location>
        <begin position="193"/>
        <end position="217"/>
    </location>
</feature>
<evidence type="ECO:0000313" key="12">
    <source>
        <dbReference type="EMBL" id="KAK3608520.1"/>
    </source>
</evidence>
<comment type="similarity">
    <text evidence="2 8">Belongs to the EMP24/GP25L family.</text>
</comment>
<reference evidence="12" key="2">
    <citation type="journal article" date="2021" name="Genome Biol. Evol.">
        <title>Developing a high-quality reference genome for a parasitic bivalve with doubly uniparental inheritance (Bivalvia: Unionida).</title>
        <authorList>
            <person name="Smith C.H."/>
        </authorList>
    </citation>
    <scope>NUCLEOTIDE SEQUENCE</scope>
    <source>
        <strain evidence="12">CHS0354</strain>
        <tissue evidence="12">Mantle</tissue>
    </source>
</reference>
<dbReference type="GO" id="GO:0016020">
    <property type="term" value="C:membrane"/>
    <property type="evidence" value="ECO:0007669"/>
    <property type="project" value="UniProtKB-SubCell"/>
</dbReference>
<dbReference type="InterPro" id="IPR009038">
    <property type="entry name" value="GOLD_dom"/>
</dbReference>
<feature type="signal peptide" evidence="10">
    <location>
        <begin position="1"/>
        <end position="24"/>
    </location>
</feature>
<name>A0AAE0WCQ0_9BIVA</name>
<dbReference type="AlphaFoldDB" id="A0AAE0WCQ0"/>
<feature type="domain" description="GOLD" evidence="11">
    <location>
        <begin position="38"/>
        <end position="120"/>
    </location>
</feature>
<evidence type="ECO:0000256" key="3">
    <source>
        <dbReference type="ARBA" id="ARBA00022692"/>
    </source>
</evidence>
<dbReference type="Proteomes" id="UP001195483">
    <property type="component" value="Unassembled WGS sequence"/>
</dbReference>
<protein>
    <recommendedName>
        <fullName evidence="11">GOLD domain-containing protein</fullName>
    </recommendedName>
</protein>
<evidence type="ECO:0000256" key="8">
    <source>
        <dbReference type="RuleBase" id="RU003827"/>
    </source>
</evidence>
<evidence type="ECO:0000256" key="6">
    <source>
        <dbReference type="ARBA" id="ARBA00023136"/>
    </source>
</evidence>
<dbReference type="PROSITE" id="PS50866">
    <property type="entry name" value="GOLD"/>
    <property type="match status" value="1"/>
</dbReference>
<dbReference type="SUPFAM" id="SSF101576">
    <property type="entry name" value="Supernatant protein factor (SPF), C-terminal domain"/>
    <property type="match status" value="1"/>
</dbReference>
<dbReference type="InterPro" id="IPR015720">
    <property type="entry name" value="Emp24-like"/>
</dbReference>
<evidence type="ECO:0000259" key="11">
    <source>
        <dbReference type="PROSITE" id="PS50866"/>
    </source>
</evidence>
<feature type="chain" id="PRO_5042147193" description="GOLD domain-containing protein" evidence="10">
    <location>
        <begin position="25"/>
        <end position="231"/>
    </location>
</feature>
<keyword evidence="13" id="KW-1185">Reference proteome</keyword>
<evidence type="ECO:0000256" key="9">
    <source>
        <dbReference type="SAM" id="Phobius"/>
    </source>
</evidence>
<dbReference type="Pfam" id="PF01105">
    <property type="entry name" value="EMP24_GP25L"/>
    <property type="match status" value="1"/>
</dbReference>
<organism evidence="12 13">
    <name type="scientific">Potamilus streckersoni</name>
    <dbReference type="NCBI Taxonomy" id="2493646"/>
    <lineage>
        <taxon>Eukaryota</taxon>
        <taxon>Metazoa</taxon>
        <taxon>Spiralia</taxon>
        <taxon>Lophotrochozoa</taxon>
        <taxon>Mollusca</taxon>
        <taxon>Bivalvia</taxon>
        <taxon>Autobranchia</taxon>
        <taxon>Heteroconchia</taxon>
        <taxon>Palaeoheterodonta</taxon>
        <taxon>Unionida</taxon>
        <taxon>Unionoidea</taxon>
        <taxon>Unionidae</taxon>
        <taxon>Ambleminae</taxon>
        <taxon>Lampsilini</taxon>
        <taxon>Potamilus</taxon>
    </lineage>
</organism>
<keyword evidence="5 9" id="KW-1133">Transmembrane helix</keyword>
<evidence type="ECO:0000256" key="10">
    <source>
        <dbReference type="SAM" id="SignalP"/>
    </source>
</evidence>
<evidence type="ECO:0000313" key="13">
    <source>
        <dbReference type="Proteomes" id="UP001195483"/>
    </source>
</evidence>
<keyword evidence="6 9" id="KW-0472">Membrane</keyword>
<proteinExistence type="inferred from homology"/>
<reference evidence="12" key="1">
    <citation type="journal article" date="2021" name="Genome Biol. Evol.">
        <title>A High-Quality Reference Genome for a Parasitic Bivalve with Doubly Uniparental Inheritance (Bivalvia: Unionida).</title>
        <authorList>
            <person name="Smith C.H."/>
        </authorList>
    </citation>
    <scope>NUCLEOTIDE SEQUENCE</scope>
    <source>
        <strain evidence="12">CHS0354</strain>
    </source>
</reference>
<accession>A0AAE0WCQ0</accession>